<dbReference type="CDD" id="cd06225">
    <property type="entry name" value="HAMP"/>
    <property type="match status" value="1"/>
</dbReference>
<protein>
    <submittedName>
        <fullName evidence="14">Two-component sensor histidine kinase</fullName>
    </submittedName>
</protein>
<evidence type="ECO:0000256" key="12">
    <source>
        <dbReference type="SAM" id="Phobius"/>
    </source>
</evidence>
<evidence type="ECO:0000256" key="9">
    <source>
        <dbReference type="ARBA" id="ARBA00022989"/>
    </source>
</evidence>
<dbReference type="GO" id="GO:0005886">
    <property type="term" value="C:plasma membrane"/>
    <property type="evidence" value="ECO:0007669"/>
    <property type="project" value="UniProtKB-SubCell"/>
</dbReference>
<keyword evidence="4" id="KW-0808">Transferase</keyword>
<feature type="transmembrane region" description="Helical" evidence="12">
    <location>
        <begin position="301"/>
        <end position="320"/>
    </location>
</feature>
<dbReference type="SMART" id="SM00387">
    <property type="entry name" value="HATPase_c"/>
    <property type="match status" value="1"/>
</dbReference>
<gene>
    <name evidence="14" type="ORF">AWU65_30790</name>
</gene>
<dbReference type="GeneID" id="97553871"/>
<keyword evidence="3" id="KW-0597">Phosphoprotein</keyword>
<dbReference type="SMART" id="SM00304">
    <property type="entry name" value="HAMP"/>
    <property type="match status" value="1"/>
</dbReference>
<organism evidence="14 15">
    <name type="scientific">Paenibacillus glucanolyticus</name>
    <dbReference type="NCBI Taxonomy" id="59843"/>
    <lineage>
        <taxon>Bacteria</taxon>
        <taxon>Bacillati</taxon>
        <taxon>Bacillota</taxon>
        <taxon>Bacilli</taxon>
        <taxon>Bacillales</taxon>
        <taxon>Paenibacillaceae</taxon>
        <taxon>Paenibacillus</taxon>
    </lineage>
</organism>
<keyword evidence="7 14" id="KW-0418">Kinase</keyword>
<dbReference type="Proteomes" id="UP000076796">
    <property type="component" value="Unassembled WGS sequence"/>
</dbReference>
<dbReference type="EMBL" id="LWMH01000002">
    <property type="protein sequence ID" value="KZS44447.1"/>
    <property type="molecule type" value="Genomic_DNA"/>
</dbReference>
<keyword evidence="15" id="KW-1185">Reference proteome</keyword>
<dbReference type="Gene3D" id="6.10.340.10">
    <property type="match status" value="1"/>
</dbReference>
<reference evidence="14" key="1">
    <citation type="journal article" date="2016" name="Genome Announc.">
        <title>Draft genomes of two strains of Paenibacillus glucanolyticus with capability to degrade lignocellulose.</title>
        <authorList>
            <person name="Mathews S.L."/>
            <person name="Pawlak J."/>
            <person name="Grunden A.M."/>
        </authorList>
    </citation>
    <scope>NUCLEOTIDE SEQUENCE [LARGE SCALE GENOMIC DNA]</scope>
    <source>
        <strain evidence="14">SLM1</strain>
    </source>
</reference>
<dbReference type="SUPFAM" id="SSF55874">
    <property type="entry name" value="ATPase domain of HSP90 chaperone/DNA topoisomerase II/histidine kinase"/>
    <property type="match status" value="1"/>
</dbReference>
<comment type="caution">
    <text evidence="14">The sequence shown here is derived from an EMBL/GenBank/DDBJ whole genome shotgun (WGS) entry which is preliminary data.</text>
</comment>
<dbReference type="AlphaFoldDB" id="A0A163FKT8"/>
<evidence type="ECO:0000256" key="2">
    <source>
        <dbReference type="ARBA" id="ARBA00022475"/>
    </source>
</evidence>
<evidence type="ECO:0000256" key="3">
    <source>
        <dbReference type="ARBA" id="ARBA00022553"/>
    </source>
</evidence>
<keyword evidence="5 12" id="KW-0812">Transmembrane</keyword>
<keyword evidence="2" id="KW-1003">Cell membrane</keyword>
<keyword evidence="8" id="KW-0067">ATP-binding</keyword>
<keyword evidence="11 12" id="KW-0472">Membrane</keyword>
<evidence type="ECO:0000313" key="14">
    <source>
        <dbReference type="EMBL" id="KZS44447.1"/>
    </source>
</evidence>
<feature type="domain" description="HAMP" evidence="13">
    <location>
        <begin position="322"/>
        <end position="374"/>
    </location>
</feature>
<sequence>MAGKFERIRVKIPFGYKLMISYCVFIIIPVLLVGQIANQVFVKSTREQTYNNIQGTLHQMSENISYKMEDMIRISDMLYFDTTFNSRLRYTESAWVSYDTTINVLIPKLETAVSTANRRIWLSIYLRNDDLREIYDSYAYSDPLDSNKRLFDIYQYERLENRTWYKLYPKEENYGVTLQWKQIEDDASNGRISLLRRLVDISTTIKPQEIGFMRINVSMTDLFESMDYNKIGDGTALYLSDSQGRVVLSSGGKQTNVFREKELRKNGDLLIRKPIPQLGWDLIAVVPAQIVEKDTVKIRNLTYLICLICIGIFFVVSIVVSRYFSRRVSKIVSVLDSFQEGEFHKRVSFKGNDEFTHISSALNDMGSNIGKLINEVYLADLQKKEAELESLHAQINPHFLYNTLSSISRLARFGMLDKLQRMVMDLAKFYRLSLNDGRNIISVKNELEQAQAYVDIQKIKYDERMQVTYDYAPEVVRYETVKLILQPFIENVLEHAWTGEYIHIRITATVLEVEDVLEFKIIDNGVGFPPGRVLDNTAGQDLTNAGYGIRNVDQRIKLHYGNEYGVTLFSRAGIGTTVRIVIPLVKRKVAEGRNKTLL</sequence>
<dbReference type="GO" id="GO:0005524">
    <property type="term" value="F:ATP binding"/>
    <property type="evidence" value="ECO:0007669"/>
    <property type="project" value="UniProtKB-KW"/>
</dbReference>
<accession>A0A163FKT8</accession>
<dbReference type="Pfam" id="PF00672">
    <property type="entry name" value="HAMP"/>
    <property type="match status" value="1"/>
</dbReference>
<evidence type="ECO:0000256" key="1">
    <source>
        <dbReference type="ARBA" id="ARBA00004651"/>
    </source>
</evidence>
<proteinExistence type="predicted"/>
<dbReference type="InterPro" id="IPR036890">
    <property type="entry name" value="HATPase_C_sf"/>
</dbReference>
<dbReference type="GO" id="GO:0000155">
    <property type="term" value="F:phosphorelay sensor kinase activity"/>
    <property type="evidence" value="ECO:0007669"/>
    <property type="project" value="InterPro"/>
</dbReference>
<dbReference type="InterPro" id="IPR003594">
    <property type="entry name" value="HATPase_dom"/>
</dbReference>
<evidence type="ECO:0000256" key="11">
    <source>
        <dbReference type="ARBA" id="ARBA00023136"/>
    </source>
</evidence>
<evidence type="ECO:0000256" key="7">
    <source>
        <dbReference type="ARBA" id="ARBA00022777"/>
    </source>
</evidence>
<keyword evidence="9 12" id="KW-1133">Transmembrane helix</keyword>
<dbReference type="Pfam" id="PF02518">
    <property type="entry name" value="HATPase_c"/>
    <property type="match status" value="1"/>
</dbReference>
<evidence type="ECO:0000256" key="5">
    <source>
        <dbReference type="ARBA" id="ARBA00022692"/>
    </source>
</evidence>
<keyword evidence="10" id="KW-0902">Two-component regulatory system</keyword>
<evidence type="ECO:0000259" key="13">
    <source>
        <dbReference type="PROSITE" id="PS50885"/>
    </source>
</evidence>
<evidence type="ECO:0000256" key="10">
    <source>
        <dbReference type="ARBA" id="ARBA00023012"/>
    </source>
</evidence>
<dbReference type="PROSITE" id="PS50885">
    <property type="entry name" value="HAMP"/>
    <property type="match status" value="1"/>
</dbReference>
<dbReference type="RefSeq" id="WP_006212188.1">
    <property type="nucleotide sequence ID" value="NZ_CP147845.1"/>
</dbReference>
<keyword evidence="6" id="KW-0547">Nucleotide-binding</keyword>
<evidence type="ECO:0000256" key="6">
    <source>
        <dbReference type="ARBA" id="ARBA00022741"/>
    </source>
</evidence>
<dbReference type="OrthoDB" id="9809348at2"/>
<dbReference type="Gene3D" id="3.30.565.10">
    <property type="entry name" value="Histidine kinase-like ATPase, C-terminal domain"/>
    <property type="match status" value="1"/>
</dbReference>
<feature type="transmembrane region" description="Helical" evidence="12">
    <location>
        <begin position="20"/>
        <end position="42"/>
    </location>
</feature>
<evidence type="ECO:0000256" key="8">
    <source>
        <dbReference type="ARBA" id="ARBA00022840"/>
    </source>
</evidence>
<evidence type="ECO:0000313" key="15">
    <source>
        <dbReference type="Proteomes" id="UP000076796"/>
    </source>
</evidence>
<dbReference type="InterPro" id="IPR050640">
    <property type="entry name" value="Bact_2-comp_sensor_kinase"/>
</dbReference>
<dbReference type="InterPro" id="IPR003660">
    <property type="entry name" value="HAMP_dom"/>
</dbReference>
<dbReference type="Pfam" id="PF06580">
    <property type="entry name" value="His_kinase"/>
    <property type="match status" value="1"/>
</dbReference>
<evidence type="ECO:0000256" key="4">
    <source>
        <dbReference type="ARBA" id="ARBA00022679"/>
    </source>
</evidence>
<dbReference type="STRING" id="59843.A3958_03055"/>
<comment type="subcellular location">
    <subcellularLocation>
        <location evidence="1">Cell membrane</location>
        <topology evidence="1">Multi-pass membrane protein</topology>
    </subcellularLocation>
</comment>
<dbReference type="PANTHER" id="PTHR34220">
    <property type="entry name" value="SENSOR HISTIDINE KINASE YPDA"/>
    <property type="match status" value="1"/>
</dbReference>
<dbReference type="InterPro" id="IPR010559">
    <property type="entry name" value="Sig_transdc_His_kin_internal"/>
</dbReference>
<dbReference type="PANTHER" id="PTHR34220:SF11">
    <property type="entry name" value="SENSOR PROTEIN KINASE HPTS"/>
    <property type="match status" value="1"/>
</dbReference>
<name>A0A163FKT8_9BACL</name>